<feature type="region of interest" description="Disordered" evidence="2">
    <location>
        <begin position="315"/>
        <end position="356"/>
    </location>
</feature>
<feature type="domain" description="RRM" evidence="3">
    <location>
        <begin position="362"/>
        <end position="436"/>
    </location>
</feature>
<dbReference type="OrthoDB" id="272703at2759"/>
<name>A0A9P8ESR7_AURME</name>
<dbReference type="InterPro" id="IPR000504">
    <property type="entry name" value="RRM_dom"/>
</dbReference>
<evidence type="ECO:0000313" key="4">
    <source>
        <dbReference type="EMBL" id="KAG9698567.1"/>
    </source>
</evidence>
<dbReference type="InterPro" id="IPR035979">
    <property type="entry name" value="RBD_domain_sf"/>
</dbReference>
<feature type="compositionally biased region" description="Basic and acidic residues" evidence="2">
    <location>
        <begin position="347"/>
        <end position="356"/>
    </location>
</feature>
<feature type="region of interest" description="Disordered" evidence="2">
    <location>
        <begin position="273"/>
        <end position="301"/>
    </location>
</feature>
<feature type="region of interest" description="Disordered" evidence="2">
    <location>
        <begin position="438"/>
        <end position="462"/>
    </location>
</feature>
<dbReference type="PROSITE" id="PS50102">
    <property type="entry name" value="RRM"/>
    <property type="match status" value="1"/>
</dbReference>
<evidence type="ECO:0000313" key="5">
    <source>
        <dbReference type="Proteomes" id="UP000779574"/>
    </source>
</evidence>
<dbReference type="GO" id="GO:0003723">
    <property type="term" value="F:RNA binding"/>
    <property type="evidence" value="ECO:0007669"/>
    <property type="project" value="UniProtKB-UniRule"/>
</dbReference>
<evidence type="ECO:0000259" key="3">
    <source>
        <dbReference type="PROSITE" id="PS50102"/>
    </source>
</evidence>
<feature type="compositionally biased region" description="Basic and acidic residues" evidence="2">
    <location>
        <begin position="438"/>
        <end position="449"/>
    </location>
</feature>
<dbReference type="SUPFAM" id="SSF54928">
    <property type="entry name" value="RNA-binding domain, RBD"/>
    <property type="match status" value="1"/>
</dbReference>
<protein>
    <recommendedName>
        <fullName evidence="3">RRM domain-containing protein</fullName>
    </recommendedName>
</protein>
<feature type="compositionally biased region" description="Basic and acidic residues" evidence="2">
    <location>
        <begin position="1"/>
        <end position="11"/>
    </location>
</feature>
<keyword evidence="1" id="KW-0694">RNA-binding</keyword>
<dbReference type="Proteomes" id="UP000779574">
    <property type="component" value="Unassembled WGS sequence"/>
</dbReference>
<comment type="caution">
    <text evidence="4">The sequence shown here is derived from an EMBL/GenBank/DDBJ whole genome shotgun (WGS) entry which is preliminary data.</text>
</comment>
<feature type="compositionally biased region" description="Polar residues" evidence="2">
    <location>
        <begin position="337"/>
        <end position="346"/>
    </location>
</feature>
<proteinExistence type="predicted"/>
<feature type="non-terminal residue" evidence="4">
    <location>
        <position position="1"/>
    </location>
</feature>
<organism evidence="4 5">
    <name type="scientific">Aureobasidium melanogenum</name>
    <name type="common">Aureobasidium pullulans var. melanogenum</name>
    <dbReference type="NCBI Taxonomy" id="46634"/>
    <lineage>
        <taxon>Eukaryota</taxon>
        <taxon>Fungi</taxon>
        <taxon>Dikarya</taxon>
        <taxon>Ascomycota</taxon>
        <taxon>Pezizomycotina</taxon>
        <taxon>Dothideomycetes</taxon>
        <taxon>Dothideomycetidae</taxon>
        <taxon>Dothideales</taxon>
        <taxon>Saccotheciaceae</taxon>
        <taxon>Aureobasidium</taxon>
    </lineage>
</organism>
<accession>A0A9P8ESR7</accession>
<dbReference type="CDD" id="cd00590">
    <property type="entry name" value="RRM_SF"/>
    <property type="match status" value="1"/>
</dbReference>
<feature type="region of interest" description="Disordered" evidence="2">
    <location>
        <begin position="220"/>
        <end position="261"/>
    </location>
</feature>
<dbReference type="EMBL" id="JAHFXF010000051">
    <property type="protein sequence ID" value="KAG9698567.1"/>
    <property type="molecule type" value="Genomic_DNA"/>
</dbReference>
<dbReference type="InterPro" id="IPR012677">
    <property type="entry name" value="Nucleotide-bd_a/b_plait_sf"/>
</dbReference>
<sequence length="462" mass="52172">MSLPENTKDYSRFSTKPRAKQFPPPNLCPAKLPDTSHLQVDSSGEAMSLLENDSGDDGEVRHKRFDYNAPSLAGITEFFETDDISDVKAAILLNQTPQEIHQMKKHIRCYLRAPCPWIAPRNLLDNAGKTLCSKDDHPLGWMMPAGRQGVLFRHLVIPPVAKLYSDLFAEPDLETQIRQDQPNAYGRFTQAPFVVCREVLIRMIEACAQEMRDHPCLRDADTETQHISPRPNLKRSRLDGFETTETKEEPKPKRQKVKQLGFTHVKTVVSLRPSDLPKLTKPANAPSESVKSKPAIESIRRGPSTVAELLEQERAVRAQSRNAPSPPISPTKDRKNSTPSTTSNEHTPTHSERLDRAIVERRRLYIHKMIPRTKKRNVADFFIGYNVGAITMYVSGAESKSCSADFHTREQAKRAMEDLDRTPLLGRVVDIEIAKSSLRMDEEEKEKHPLPVKPAARLSSAR</sequence>
<evidence type="ECO:0000256" key="2">
    <source>
        <dbReference type="SAM" id="MobiDB-lite"/>
    </source>
</evidence>
<gene>
    <name evidence="4" type="ORF">KCU76_g2158</name>
</gene>
<feature type="compositionally biased region" description="Basic and acidic residues" evidence="2">
    <location>
        <begin position="236"/>
        <end position="252"/>
    </location>
</feature>
<reference evidence="4" key="2">
    <citation type="submission" date="2021-08" db="EMBL/GenBank/DDBJ databases">
        <authorList>
            <person name="Gostincar C."/>
            <person name="Sun X."/>
            <person name="Song Z."/>
            <person name="Gunde-Cimerman N."/>
        </authorList>
    </citation>
    <scope>NUCLEOTIDE SEQUENCE</scope>
    <source>
        <strain evidence="4">EXF-9911</strain>
    </source>
</reference>
<dbReference type="Gene3D" id="3.30.70.330">
    <property type="match status" value="1"/>
</dbReference>
<evidence type="ECO:0000256" key="1">
    <source>
        <dbReference type="PROSITE-ProRule" id="PRU00176"/>
    </source>
</evidence>
<dbReference type="AlphaFoldDB" id="A0A9P8ESR7"/>
<feature type="region of interest" description="Disordered" evidence="2">
    <location>
        <begin position="1"/>
        <end position="38"/>
    </location>
</feature>
<reference evidence="4" key="1">
    <citation type="journal article" date="2021" name="J Fungi (Basel)">
        <title>Virulence traits and population genomics of the black yeast Aureobasidium melanogenum.</title>
        <authorList>
            <person name="Cernosa A."/>
            <person name="Sun X."/>
            <person name="Gostincar C."/>
            <person name="Fang C."/>
            <person name="Gunde-Cimerman N."/>
            <person name="Song Z."/>
        </authorList>
    </citation>
    <scope>NUCLEOTIDE SEQUENCE</scope>
    <source>
        <strain evidence="4">EXF-9911</strain>
    </source>
</reference>